<comment type="caution">
    <text evidence="8">The sequence shown here is derived from an EMBL/GenBank/DDBJ whole genome shotgun (WGS) entry which is preliminary data.</text>
</comment>
<proteinExistence type="inferred from homology"/>
<feature type="transmembrane region" description="Helical" evidence="7">
    <location>
        <begin position="150"/>
        <end position="172"/>
    </location>
</feature>
<protein>
    <submittedName>
        <fullName evidence="8">Cytochrome d ubiquinol oxidase subunit II</fullName>
    </submittedName>
</protein>
<evidence type="ECO:0000256" key="3">
    <source>
        <dbReference type="ARBA" id="ARBA00022475"/>
    </source>
</evidence>
<evidence type="ECO:0000313" key="8">
    <source>
        <dbReference type="EMBL" id="GAA3702874.1"/>
    </source>
</evidence>
<feature type="transmembrane region" description="Helical" evidence="7">
    <location>
        <begin position="118"/>
        <end position="138"/>
    </location>
</feature>
<comment type="subcellular location">
    <subcellularLocation>
        <location evidence="1">Cell membrane</location>
        <topology evidence="1">Multi-pass membrane protein</topology>
    </subcellularLocation>
</comment>
<dbReference type="InterPro" id="IPR003317">
    <property type="entry name" value="Cyt-d_oxidase_su2"/>
</dbReference>
<feature type="transmembrane region" description="Helical" evidence="7">
    <location>
        <begin position="241"/>
        <end position="261"/>
    </location>
</feature>
<dbReference type="EMBL" id="BAAAZP010000170">
    <property type="protein sequence ID" value="GAA3702874.1"/>
    <property type="molecule type" value="Genomic_DNA"/>
</dbReference>
<keyword evidence="3" id="KW-1003">Cell membrane</keyword>
<evidence type="ECO:0000313" key="9">
    <source>
        <dbReference type="Proteomes" id="UP001500902"/>
    </source>
</evidence>
<keyword evidence="5 7" id="KW-1133">Transmembrane helix</keyword>
<dbReference type="Proteomes" id="UP001500902">
    <property type="component" value="Unassembled WGS sequence"/>
</dbReference>
<feature type="transmembrane region" description="Helical" evidence="7">
    <location>
        <begin position="215"/>
        <end position="234"/>
    </location>
</feature>
<organism evidence="8 9">
    <name type="scientific">Nonomuraea antimicrobica</name>
    <dbReference type="NCBI Taxonomy" id="561173"/>
    <lineage>
        <taxon>Bacteria</taxon>
        <taxon>Bacillati</taxon>
        <taxon>Actinomycetota</taxon>
        <taxon>Actinomycetes</taxon>
        <taxon>Streptosporangiales</taxon>
        <taxon>Streptosporangiaceae</taxon>
        <taxon>Nonomuraea</taxon>
    </lineage>
</organism>
<dbReference type="RefSeq" id="WP_344890885.1">
    <property type="nucleotide sequence ID" value="NZ_BAAAZP010000170.1"/>
</dbReference>
<sequence>MEIVWLVIVGLLLAGWSGLDGFSLGAGMFLSRLKGDAPARRRVVAAVGPFFLANEVWLIAFAGVLAVTFPEAKAGLFISLYPVLVLMIAAWLVRDAGMWFRARRPEARWQARWETTQAVASVVFAAATGLFLGSAVQTPGDGLLWLLNPYALLCGLAVTALFALHGTAFLALRTTGELRERARHTAGRLAPVVVVLLLALIGTAPLVTATGVTPIAFVLGLVGPVAAAVAWLGVRRGGDGLTFASTAVAAVFLPLTVGALMAERLLDGVAGQGAIDQLTLLAMPILPFLLVAQAVLWWVNRHRLNERSVTFF</sequence>
<reference evidence="9" key="1">
    <citation type="journal article" date="2019" name="Int. J. Syst. Evol. Microbiol.">
        <title>The Global Catalogue of Microorganisms (GCM) 10K type strain sequencing project: providing services to taxonomists for standard genome sequencing and annotation.</title>
        <authorList>
            <consortium name="The Broad Institute Genomics Platform"/>
            <consortium name="The Broad Institute Genome Sequencing Center for Infectious Disease"/>
            <person name="Wu L."/>
            <person name="Ma J."/>
        </authorList>
    </citation>
    <scope>NUCLEOTIDE SEQUENCE [LARGE SCALE GENOMIC DNA]</scope>
    <source>
        <strain evidence="9">JCM 16904</strain>
    </source>
</reference>
<evidence type="ECO:0000256" key="6">
    <source>
        <dbReference type="ARBA" id="ARBA00023136"/>
    </source>
</evidence>
<feature type="transmembrane region" description="Helical" evidence="7">
    <location>
        <begin position="6"/>
        <end position="31"/>
    </location>
</feature>
<comment type="similarity">
    <text evidence="2">Belongs to the cytochrome ubiquinol oxidase subunit 2 family.</text>
</comment>
<evidence type="ECO:0000256" key="5">
    <source>
        <dbReference type="ARBA" id="ARBA00022989"/>
    </source>
</evidence>
<keyword evidence="6 7" id="KW-0472">Membrane</keyword>
<feature type="transmembrane region" description="Helical" evidence="7">
    <location>
        <begin position="192"/>
        <end position="209"/>
    </location>
</feature>
<evidence type="ECO:0000256" key="1">
    <source>
        <dbReference type="ARBA" id="ARBA00004651"/>
    </source>
</evidence>
<feature type="transmembrane region" description="Helical" evidence="7">
    <location>
        <begin position="43"/>
        <end position="68"/>
    </location>
</feature>
<name>A0ABP7DD55_9ACTN</name>
<evidence type="ECO:0000256" key="7">
    <source>
        <dbReference type="SAM" id="Phobius"/>
    </source>
</evidence>
<accession>A0ABP7DD55</accession>
<feature type="transmembrane region" description="Helical" evidence="7">
    <location>
        <begin position="74"/>
        <end position="93"/>
    </location>
</feature>
<dbReference type="PANTHER" id="PTHR43141">
    <property type="entry name" value="CYTOCHROME BD2 SUBUNIT II"/>
    <property type="match status" value="1"/>
</dbReference>
<feature type="transmembrane region" description="Helical" evidence="7">
    <location>
        <begin position="281"/>
        <end position="299"/>
    </location>
</feature>
<keyword evidence="9" id="KW-1185">Reference proteome</keyword>
<keyword evidence="4 7" id="KW-0812">Transmembrane</keyword>
<dbReference type="PANTHER" id="PTHR43141:SF4">
    <property type="entry name" value="CYTOCHROME BD2 SUBUNIT II"/>
    <property type="match status" value="1"/>
</dbReference>
<dbReference type="Pfam" id="PF02322">
    <property type="entry name" value="Cyt_bd_oxida_II"/>
    <property type="match status" value="1"/>
</dbReference>
<gene>
    <name evidence="8" type="primary">cydB_1</name>
    <name evidence="8" type="ORF">GCM10022224_080850</name>
</gene>
<evidence type="ECO:0000256" key="2">
    <source>
        <dbReference type="ARBA" id="ARBA00007543"/>
    </source>
</evidence>
<evidence type="ECO:0000256" key="4">
    <source>
        <dbReference type="ARBA" id="ARBA00022692"/>
    </source>
</evidence>